<reference evidence="2" key="1">
    <citation type="submission" date="2022-03" db="EMBL/GenBank/DDBJ databases">
        <title>Sea Food Isolates.</title>
        <authorList>
            <person name="Li c."/>
        </authorList>
    </citation>
    <scope>NUCLEOTIDE SEQUENCE</scope>
    <source>
        <strain evidence="2">19NY03SH02</strain>
    </source>
</reference>
<name>A0AAU6VBV8_UNCXX</name>
<dbReference type="Gene3D" id="3.20.20.140">
    <property type="entry name" value="Metal-dependent hydrolases"/>
    <property type="match status" value="1"/>
</dbReference>
<dbReference type="InterPro" id="IPR027417">
    <property type="entry name" value="P-loop_NTPase"/>
</dbReference>
<accession>A0AAU6VBV8</accession>
<organism evidence="2">
    <name type="scientific">bacterium 19NY03SH02</name>
    <dbReference type="NCBI Taxonomy" id="2920631"/>
    <lineage>
        <taxon>Bacteria</taxon>
    </lineage>
</organism>
<gene>
    <name evidence="2" type="ORF">MRN14_09980</name>
</gene>
<dbReference type="InterPro" id="IPR003141">
    <property type="entry name" value="Pol/His_phosphatase_N"/>
</dbReference>
<protein>
    <submittedName>
        <fullName evidence="2">Phosphotransferase</fullName>
    </submittedName>
</protein>
<feature type="domain" description="Polymerase/histidinol phosphatase N-terminal" evidence="1">
    <location>
        <begin position="4"/>
        <end position="72"/>
    </location>
</feature>
<dbReference type="Gene3D" id="3.40.50.300">
    <property type="entry name" value="P-loop containing nucleotide triphosphate hydrolases"/>
    <property type="match status" value="1"/>
</dbReference>
<evidence type="ECO:0000313" key="2">
    <source>
        <dbReference type="EMBL" id="XAG82848.1"/>
    </source>
</evidence>
<dbReference type="EMBL" id="CP095354">
    <property type="protein sequence ID" value="XAG82848.1"/>
    <property type="molecule type" value="Genomic_DNA"/>
</dbReference>
<dbReference type="InterPro" id="IPR016195">
    <property type="entry name" value="Pol/histidinol_Pase-like"/>
</dbReference>
<proteinExistence type="predicted"/>
<dbReference type="AlphaFoldDB" id="A0AAU6VBV8"/>
<dbReference type="SMART" id="SM00481">
    <property type="entry name" value="POLIIIAc"/>
    <property type="match status" value="1"/>
</dbReference>
<evidence type="ECO:0000259" key="1">
    <source>
        <dbReference type="SMART" id="SM00481"/>
    </source>
</evidence>
<dbReference type="SUPFAM" id="SSF89550">
    <property type="entry name" value="PHP domain-like"/>
    <property type="match status" value="1"/>
</dbReference>
<dbReference type="SUPFAM" id="SSF52540">
    <property type="entry name" value="P-loop containing nucleoside triphosphate hydrolases"/>
    <property type="match status" value="1"/>
</dbReference>
<sequence>MKKIDLHLHTIPTVSDADFTFSLDKFIEYVNSAELDAVAITNHDIFDLGQFHKIEAALDCIVFPGIEINLDNGHILVISENRNLEEFQIKTNLVSDKIKEIGDSISAGELIQIFGDLNNYLLIPHYQKKPAVSKDNIQELNAFISAGEVDSPKKFIRMARDEAELTPVLFSDLRIKEGLRIFPPRQTYIDCGELTLNAIKHSLRDRKKVALSKSDGNSLFNIFDDGQQLSTGLNIILGARSSGKTVTLNRINEECENVKYIPQFSLVQRDDAANEREFNEGVARKKSNFADKHLSPFKAVLDDVIDIDLAANRRKVGDYLDSLLKLAEEAGKRDAFSKVSLFNETLFDTNEEKGLSDLVGAVRLLIENIEHREIIDRHINTSSLKALACELIRLFWAKNLERKKKSAVNDVVRDVKSKLHLRSSSTQVKDVDLYKVMIEHQKVQRFNQIAKRLQTEKVIHEENIQGFKVVCKQRAFIGPGEIKGVSGRKVAFADAYKEYSSPYQYLVVLRDNESLTPSEFYKYFACIEYEILNRDGFKVSGGERSEFRLLQEIKDAQNYDYLLIDEPESSFDNLFLKGEVNQILKELSRTMPVVVVTHNSTVGASISADYIVYTSKEVEGREIVYRRYSGHPSDKELHSVDGKKICNFKVTLDSLEAGKDAYVERKNGYESIKD</sequence>